<accession>A0ABR2XDB1</accession>
<protein>
    <submittedName>
        <fullName evidence="2">Uncharacterized protein</fullName>
    </submittedName>
</protein>
<keyword evidence="3" id="KW-1185">Reference proteome</keyword>
<reference evidence="2 3" key="1">
    <citation type="submission" date="2024-02" db="EMBL/GenBank/DDBJ databases">
        <title>First draft genome assembly of two strains of Seiridium cardinale.</title>
        <authorList>
            <person name="Emiliani G."/>
            <person name="Scali E."/>
        </authorList>
    </citation>
    <scope>NUCLEOTIDE SEQUENCE [LARGE SCALE GENOMIC DNA]</scope>
    <source>
        <strain evidence="2 3">BM-138-000479</strain>
    </source>
</reference>
<name>A0ABR2XDB1_9PEZI</name>
<proteinExistence type="predicted"/>
<evidence type="ECO:0000313" key="3">
    <source>
        <dbReference type="Proteomes" id="UP001465668"/>
    </source>
</evidence>
<comment type="caution">
    <text evidence="2">The sequence shown here is derived from an EMBL/GenBank/DDBJ whole genome shotgun (WGS) entry which is preliminary data.</text>
</comment>
<dbReference type="Proteomes" id="UP001465668">
    <property type="component" value="Unassembled WGS sequence"/>
</dbReference>
<evidence type="ECO:0000313" key="2">
    <source>
        <dbReference type="EMBL" id="KAK9771747.1"/>
    </source>
</evidence>
<evidence type="ECO:0000256" key="1">
    <source>
        <dbReference type="SAM" id="MobiDB-lite"/>
    </source>
</evidence>
<gene>
    <name evidence="2" type="ORF">SCAR479_11535</name>
</gene>
<organism evidence="2 3">
    <name type="scientific">Seiridium cardinale</name>
    <dbReference type="NCBI Taxonomy" id="138064"/>
    <lineage>
        <taxon>Eukaryota</taxon>
        <taxon>Fungi</taxon>
        <taxon>Dikarya</taxon>
        <taxon>Ascomycota</taxon>
        <taxon>Pezizomycotina</taxon>
        <taxon>Sordariomycetes</taxon>
        <taxon>Xylariomycetidae</taxon>
        <taxon>Amphisphaeriales</taxon>
        <taxon>Sporocadaceae</taxon>
        <taxon>Seiridium</taxon>
    </lineage>
</organism>
<sequence>MSKSSGPSVLNSVSSNSQPEEHNTFATTAMNMPAAVANESVNMAQSLRVPSPTRNSTRLSIPLPSPVVLPTQVFY</sequence>
<dbReference type="EMBL" id="JARVKM010000070">
    <property type="protein sequence ID" value="KAK9771747.1"/>
    <property type="molecule type" value="Genomic_DNA"/>
</dbReference>
<feature type="compositionally biased region" description="Low complexity" evidence="1">
    <location>
        <begin position="1"/>
        <end position="17"/>
    </location>
</feature>
<feature type="region of interest" description="Disordered" evidence="1">
    <location>
        <begin position="1"/>
        <end position="30"/>
    </location>
</feature>